<evidence type="ECO:0000313" key="2">
    <source>
        <dbReference type="Proteomes" id="UP000191987"/>
    </source>
</evidence>
<evidence type="ECO:0000313" key="1">
    <source>
        <dbReference type="EMBL" id="CUX38379.1"/>
    </source>
</evidence>
<proteinExistence type="predicted"/>
<dbReference type="EMBL" id="FBWG01000024">
    <property type="protein sequence ID" value="CUX38379.1"/>
    <property type="molecule type" value="Genomic_DNA"/>
</dbReference>
<dbReference type="Gene3D" id="1.10.3210.10">
    <property type="entry name" value="Hypothetical protein af1432"/>
    <property type="match status" value="1"/>
</dbReference>
<dbReference type="Proteomes" id="UP000191987">
    <property type="component" value="Unassembled WGS sequence"/>
</dbReference>
<gene>
    <name evidence="1" type="ORF">AGR7C_Cc70031</name>
</gene>
<accession>A0A1S7QLD6</accession>
<organism evidence="1 2">
    <name type="scientific">Agrobacterium deltaense Zutra 3/1</name>
    <dbReference type="NCBI Taxonomy" id="1183427"/>
    <lineage>
        <taxon>Bacteria</taxon>
        <taxon>Pseudomonadati</taxon>
        <taxon>Pseudomonadota</taxon>
        <taxon>Alphaproteobacteria</taxon>
        <taxon>Hyphomicrobiales</taxon>
        <taxon>Rhizobiaceae</taxon>
        <taxon>Rhizobium/Agrobacterium group</taxon>
        <taxon>Agrobacterium</taxon>
    </lineage>
</organism>
<dbReference type="RefSeq" id="WP_080816001.1">
    <property type="nucleotide sequence ID" value="NZ_LT009748.1"/>
</dbReference>
<name>A0A1S7QLD6_9HYPH</name>
<sequence>METATSNVCRIIGPTILLGSGTYFDFENPEAAELTIEDVAYSLSFQSRFTGHCVSRRTGKRVFYPISQHCVVMAGHAKPGHKLAALLHEVGEVTCGDMNAPLKSQCPDYKRIEKRCEAAGFVRFGVEMTDPAYIKHLDLRMLATEQRDIMPTRGETWAMLNGIEPFEAEIFPWENPQNAAEIFLETYYALRRAGE</sequence>
<dbReference type="SUPFAM" id="SSF109604">
    <property type="entry name" value="HD-domain/PDEase-like"/>
    <property type="match status" value="1"/>
</dbReference>
<protein>
    <submittedName>
        <fullName evidence="1">Uncharacterized protein</fullName>
    </submittedName>
</protein>
<dbReference type="AlphaFoldDB" id="A0A1S7QLD6"/>
<reference evidence="1 2" key="1">
    <citation type="submission" date="2016-01" db="EMBL/GenBank/DDBJ databases">
        <authorList>
            <person name="Oliw E.H."/>
        </authorList>
    </citation>
    <scope>NUCLEOTIDE SEQUENCE [LARGE SCALE GENOMIC DNA]</scope>
    <source>
        <strain evidence="1 2">Zutra 3-1</strain>
    </source>
</reference>